<dbReference type="InterPro" id="IPR011660">
    <property type="entry name" value="VapB-like"/>
</dbReference>
<feature type="region of interest" description="Disordered" evidence="1">
    <location>
        <begin position="55"/>
        <end position="79"/>
    </location>
</feature>
<feature type="compositionally biased region" description="Basic and acidic residues" evidence="1">
    <location>
        <begin position="55"/>
        <end position="68"/>
    </location>
</feature>
<keyword evidence="3" id="KW-1185">Reference proteome</keyword>
<evidence type="ECO:0000313" key="3">
    <source>
        <dbReference type="Proteomes" id="UP001165652"/>
    </source>
</evidence>
<sequence length="79" mass="8888">MALHIRDDRAGRLAKALAERRGVTMTRAVIEALEGALARDARPLAERLEEIARDAARLRDPQRSRPVDEQEVDDLWGNS</sequence>
<gene>
    <name evidence="2" type="ORF">PQJ73_01070</name>
</gene>
<reference evidence="2" key="2">
    <citation type="submission" date="2023-02" db="EMBL/GenBank/DDBJ databases">
        <authorList>
            <person name="Rayyan A."/>
            <person name="Meyer T."/>
            <person name="Kyndt J.A."/>
        </authorList>
    </citation>
    <scope>NUCLEOTIDE SEQUENCE</scope>
    <source>
        <strain evidence="2">DSM 9987</strain>
    </source>
</reference>
<feature type="compositionally biased region" description="Acidic residues" evidence="1">
    <location>
        <begin position="69"/>
        <end position="79"/>
    </location>
</feature>
<protein>
    <submittedName>
        <fullName evidence="2">Type II toxin-antitoxin system VapB family antitoxin</fullName>
    </submittedName>
</protein>
<dbReference type="Proteomes" id="UP001165652">
    <property type="component" value="Unassembled WGS sequence"/>
</dbReference>
<evidence type="ECO:0000313" key="2">
    <source>
        <dbReference type="EMBL" id="MDC7784263.1"/>
    </source>
</evidence>
<dbReference type="Pfam" id="PF07704">
    <property type="entry name" value="PSK_trans_fac"/>
    <property type="match status" value="1"/>
</dbReference>
<dbReference type="RefSeq" id="WP_272775109.1">
    <property type="nucleotide sequence ID" value="NZ_JAQQLI010000001.1"/>
</dbReference>
<organism evidence="2 3">
    <name type="scientific">Rhodoplanes tepidamans</name>
    <name type="common">Rhodoplanes cryptolactis</name>
    <dbReference type="NCBI Taxonomy" id="200616"/>
    <lineage>
        <taxon>Bacteria</taxon>
        <taxon>Pseudomonadati</taxon>
        <taxon>Pseudomonadota</taxon>
        <taxon>Alphaproteobacteria</taxon>
        <taxon>Hyphomicrobiales</taxon>
        <taxon>Nitrobacteraceae</taxon>
        <taxon>Rhodoplanes</taxon>
    </lineage>
</organism>
<name>A0ABT5J3Y0_RHOTP</name>
<proteinExistence type="predicted"/>
<dbReference type="EMBL" id="JAQQLI010000001">
    <property type="protein sequence ID" value="MDC7784263.1"/>
    <property type="molecule type" value="Genomic_DNA"/>
</dbReference>
<reference evidence="2" key="1">
    <citation type="journal article" date="2023" name="Microbiol Resour">
        <title>Genome Sequences of Rhodoplanes serenus and Two Thermotolerant Strains, Rhodoplanes tepidamans and 'Rhodoplanes cryptolactis,' Further Refine the Genus.</title>
        <authorList>
            <person name="Rayyan A.A."/>
            <person name="Kyndt J.A."/>
        </authorList>
    </citation>
    <scope>NUCLEOTIDE SEQUENCE</scope>
    <source>
        <strain evidence="2">DSM 9987</strain>
    </source>
</reference>
<comment type="caution">
    <text evidence="2">The sequence shown here is derived from an EMBL/GenBank/DDBJ whole genome shotgun (WGS) entry which is preliminary data.</text>
</comment>
<accession>A0ABT5J3Y0</accession>
<evidence type="ECO:0000256" key="1">
    <source>
        <dbReference type="SAM" id="MobiDB-lite"/>
    </source>
</evidence>